<organism evidence="1 2">
    <name type="scientific">Ensete ventricosum</name>
    <name type="common">Abyssinian banana</name>
    <name type="synonym">Musa ensete</name>
    <dbReference type="NCBI Taxonomy" id="4639"/>
    <lineage>
        <taxon>Eukaryota</taxon>
        <taxon>Viridiplantae</taxon>
        <taxon>Streptophyta</taxon>
        <taxon>Embryophyta</taxon>
        <taxon>Tracheophyta</taxon>
        <taxon>Spermatophyta</taxon>
        <taxon>Magnoliopsida</taxon>
        <taxon>Liliopsida</taxon>
        <taxon>Zingiberales</taxon>
        <taxon>Musaceae</taxon>
        <taxon>Ensete</taxon>
    </lineage>
</organism>
<proteinExistence type="predicted"/>
<comment type="caution">
    <text evidence="1">The sequence shown here is derived from an EMBL/GenBank/DDBJ whole genome shotgun (WGS) entry which is preliminary data.</text>
</comment>
<reference evidence="1 2" key="1">
    <citation type="journal article" date="2014" name="Agronomy (Basel)">
        <title>A Draft Genome Sequence for Ensete ventricosum, the Drought-Tolerant Tree Against Hunger.</title>
        <authorList>
            <person name="Harrison J."/>
            <person name="Moore K.A."/>
            <person name="Paszkiewicz K."/>
            <person name="Jones T."/>
            <person name="Grant M."/>
            <person name="Ambacheew D."/>
            <person name="Muzemil S."/>
            <person name="Studholme D.J."/>
        </authorList>
    </citation>
    <scope>NUCLEOTIDE SEQUENCE [LARGE SCALE GENOMIC DNA]</scope>
</reference>
<evidence type="ECO:0000313" key="1">
    <source>
        <dbReference type="EMBL" id="RRT76120.1"/>
    </source>
</evidence>
<dbReference type="EMBL" id="AMZH03002287">
    <property type="protein sequence ID" value="RRT76120.1"/>
    <property type="molecule type" value="Genomic_DNA"/>
</dbReference>
<accession>A0A427AIU4</accession>
<name>A0A427AIU4_ENSVE</name>
<sequence>MPRWLGMDGDLEFLGPVRCQGRGRFEPDCKSNFTTELARQSGRLRELPRLGAVVAPPQARSPGSGLQATPFTEIPSREPIGELPTCLDLVSEVEKSLGRDDERSRVGRGCRGFYSNGYGAPVPEVLIAPVAYHAVVLHRSFRGPRDELPQVSFEVDSVRSKWQCLHQKGGSARKAAPSSKAIFVRGCEVSIQNEMEEESIMHCPAQRLLL</sequence>
<evidence type="ECO:0000313" key="2">
    <source>
        <dbReference type="Proteomes" id="UP000287651"/>
    </source>
</evidence>
<protein>
    <submittedName>
        <fullName evidence="1">Uncharacterized protein</fullName>
    </submittedName>
</protein>
<dbReference type="AlphaFoldDB" id="A0A427AIU4"/>
<gene>
    <name evidence="1" type="ORF">B296_00022508</name>
</gene>
<dbReference type="Proteomes" id="UP000287651">
    <property type="component" value="Unassembled WGS sequence"/>
</dbReference>